<feature type="domain" description="Ketoreductase" evidence="2">
    <location>
        <begin position="3"/>
        <end position="190"/>
    </location>
</feature>
<accession>A0A1H0FTD8</accession>
<sequence length="302" mass="31829">MNKTVVVTGAGSGFGLLTAQALARAGHVVYSGMRETRGRNAGAAEQAEAYARAHGVHLRPVELDVSSEESVAAAIGTVIGEQGAVDVVVHNAGRLMVGPAEACTPEEIAAVLDTNVLGPQRVNRAVLPHMRAREHGLLVWIGSSSTKGGTPPYLAPYFAAKAAMDALAVSYAAELARFDIDTSIVVPGPFARGTDLFAKAARPAEQDRLAAYDARYPRLAEHVGARLAALSPEDADVAQVAAAVVEVVGMPHGRRPFRVHVDPVNDGSEEVSKLADEKRAWFLERMQLADLLAPHRGISDPA</sequence>
<dbReference type="RefSeq" id="WP_093785172.1">
    <property type="nucleotide sequence ID" value="NZ_FNIE01000006.1"/>
</dbReference>
<dbReference type="InterPro" id="IPR036291">
    <property type="entry name" value="NAD(P)-bd_dom_sf"/>
</dbReference>
<dbReference type="PRINTS" id="PR00080">
    <property type="entry name" value="SDRFAMILY"/>
</dbReference>
<dbReference type="InterPro" id="IPR002347">
    <property type="entry name" value="SDR_fam"/>
</dbReference>
<name>A0A1H0FTD8_9ACTN</name>
<dbReference type="InterPro" id="IPR051911">
    <property type="entry name" value="SDR_oxidoreductase"/>
</dbReference>
<dbReference type="PANTHER" id="PTHR43976:SF9">
    <property type="entry name" value="OXIDOREDUCTASE"/>
    <property type="match status" value="1"/>
</dbReference>
<proteinExistence type="inferred from homology"/>
<comment type="similarity">
    <text evidence="1">Belongs to the short-chain dehydrogenases/reductases (SDR) family.</text>
</comment>
<evidence type="ECO:0000256" key="1">
    <source>
        <dbReference type="RuleBase" id="RU000363"/>
    </source>
</evidence>
<reference evidence="3 4" key="1">
    <citation type="submission" date="2016-10" db="EMBL/GenBank/DDBJ databases">
        <authorList>
            <person name="de Groot N.N."/>
        </authorList>
    </citation>
    <scope>NUCLEOTIDE SEQUENCE [LARGE SCALE GENOMIC DNA]</scope>
    <source>
        <strain evidence="3 4">CGMCC 4.2022</strain>
    </source>
</reference>
<organism evidence="3 4">
    <name type="scientific">Actinacidiphila guanduensis</name>
    <dbReference type="NCBI Taxonomy" id="310781"/>
    <lineage>
        <taxon>Bacteria</taxon>
        <taxon>Bacillati</taxon>
        <taxon>Actinomycetota</taxon>
        <taxon>Actinomycetes</taxon>
        <taxon>Kitasatosporales</taxon>
        <taxon>Streptomycetaceae</taxon>
        <taxon>Actinacidiphila</taxon>
    </lineage>
</organism>
<dbReference type="AlphaFoldDB" id="A0A1H0FTD8"/>
<keyword evidence="4" id="KW-1185">Reference proteome</keyword>
<dbReference type="Gene3D" id="3.40.50.720">
    <property type="entry name" value="NAD(P)-binding Rossmann-like Domain"/>
    <property type="match status" value="1"/>
</dbReference>
<dbReference type="EMBL" id="FNIE01000006">
    <property type="protein sequence ID" value="SDN97905.1"/>
    <property type="molecule type" value="Genomic_DNA"/>
</dbReference>
<evidence type="ECO:0000313" key="4">
    <source>
        <dbReference type="Proteomes" id="UP000199341"/>
    </source>
</evidence>
<dbReference type="InterPro" id="IPR057326">
    <property type="entry name" value="KR_dom"/>
</dbReference>
<protein>
    <submittedName>
        <fullName evidence="3">NADP-dependent 3-hydroxy acid dehydrogenase YdfG</fullName>
    </submittedName>
</protein>
<dbReference type="PANTHER" id="PTHR43976">
    <property type="entry name" value="SHORT CHAIN DEHYDROGENASE"/>
    <property type="match status" value="1"/>
</dbReference>
<dbReference type="SMART" id="SM00822">
    <property type="entry name" value="PKS_KR"/>
    <property type="match status" value="1"/>
</dbReference>
<evidence type="ECO:0000259" key="2">
    <source>
        <dbReference type="SMART" id="SM00822"/>
    </source>
</evidence>
<evidence type="ECO:0000313" key="3">
    <source>
        <dbReference type="EMBL" id="SDN97905.1"/>
    </source>
</evidence>
<dbReference type="Pfam" id="PF00106">
    <property type="entry name" value="adh_short"/>
    <property type="match status" value="1"/>
</dbReference>
<dbReference type="OrthoDB" id="9792003at2"/>
<dbReference type="PRINTS" id="PR00081">
    <property type="entry name" value="GDHRDH"/>
</dbReference>
<dbReference type="STRING" id="310781.SAMN05216259_106425"/>
<dbReference type="SUPFAM" id="SSF51735">
    <property type="entry name" value="NAD(P)-binding Rossmann-fold domains"/>
    <property type="match status" value="1"/>
</dbReference>
<gene>
    <name evidence="3" type="ORF">SAMN05216259_106425</name>
</gene>
<dbReference type="Proteomes" id="UP000199341">
    <property type="component" value="Unassembled WGS sequence"/>
</dbReference>